<keyword evidence="3" id="KW-0378">Hydrolase</keyword>
<dbReference type="InterPro" id="IPR029058">
    <property type="entry name" value="AB_hydrolase_fold"/>
</dbReference>
<evidence type="ECO:0000259" key="2">
    <source>
        <dbReference type="Pfam" id="PF12697"/>
    </source>
</evidence>
<dbReference type="PRINTS" id="PR00111">
    <property type="entry name" value="ABHYDROLASE"/>
</dbReference>
<name>A0AAF1KQ27_9HYPH</name>
<dbReference type="Gene3D" id="3.40.50.1820">
    <property type="entry name" value="alpha/beta hydrolase"/>
    <property type="match status" value="1"/>
</dbReference>
<evidence type="ECO:0000256" key="1">
    <source>
        <dbReference type="SAM" id="SignalP"/>
    </source>
</evidence>
<gene>
    <name evidence="3" type="ORF">PR017_12510</name>
</gene>
<protein>
    <submittedName>
        <fullName evidence="3">Alpha/beta hydrolase</fullName>
    </submittedName>
</protein>
<accession>A0AAF1KQ27</accession>
<dbReference type="GO" id="GO:0016020">
    <property type="term" value="C:membrane"/>
    <property type="evidence" value="ECO:0007669"/>
    <property type="project" value="TreeGrafter"/>
</dbReference>
<dbReference type="InterPro" id="IPR050266">
    <property type="entry name" value="AB_hydrolase_sf"/>
</dbReference>
<dbReference type="InterPro" id="IPR000073">
    <property type="entry name" value="AB_hydrolase_1"/>
</dbReference>
<feature type="signal peptide" evidence="1">
    <location>
        <begin position="1"/>
        <end position="31"/>
    </location>
</feature>
<reference evidence="4" key="2">
    <citation type="journal article" date="2023" name="MicrobiologyOpen">
        <title>Genomics of the tumorigenes clade of the family Rhizobiaceae and description of Rhizobium rhododendri sp. nov.</title>
        <authorList>
            <person name="Kuzmanovic N."/>
            <person name="diCenzo G.C."/>
            <person name="Bunk B."/>
            <person name="Sproeer C."/>
            <person name="Fruehling A."/>
            <person name="Neumann-Schaal M."/>
            <person name="Overmann J."/>
            <person name="Smalla K."/>
        </authorList>
    </citation>
    <scope>NUCLEOTIDE SEQUENCE [LARGE SCALE GENOMIC DNA]</scope>
    <source>
        <strain evidence="4">1078</strain>
    </source>
</reference>
<sequence length="335" mass="35708">MLKTTFCTIRRALVLLALFACGASCATSATADSVPQELIDVGGYRMNSVYLRASHPDLPPVVFVHGASANLFDPMLSFRAKLQGRADLLFVDRPGYGRSDRGGAENAYPDGQADAIAAVMDRRGIKKAIIVGHSFGGAVVASFALRHPDKVIGLVFLSPAVYPWPGGIAWYYRAASTPVTGWLFSTFIAPPAGVVMIDRAVKGVFAPNVAPADYVARTHALMAIRPGSFHNNAVDVANLKDWTAKTSPRYPEIEKPTIIITGDTDSVVSPTIHAGQLAKAIRGARLISIHNMGHKSDYVASDVAVGAIETLGGEKRDLSAIARRVEAGIANDREE</sequence>
<evidence type="ECO:0000313" key="4">
    <source>
        <dbReference type="Proteomes" id="UP000249499"/>
    </source>
</evidence>
<keyword evidence="1" id="KW-0732">Signal</keyword>
<dbReference type="KEGG" id="rtu:PR017_12510"/>
<reference evidence="3 4" key="1">
    <citation type="journal article" date="2018" name="Sci. Rep.">
        <title>Rhizobium tumorigenes sp. nov., a novel plant tumorigenic bacterium isolated from cane gall tumors on thornless blackberry.</title>
        <authorList>
            <person name="Kuzmanovi N."/>
            <person name="Smalla K."/>
            <person name="Gronow S."/>
            <person name="PuBawska J."/>
        </authorList>
    </citation>
    <scope>NUCLEOTIDE SEQUENCE [LARGE SCALE GENOMIC DNA]</scope>
    <source>
        <strain evidence="3 4">1078</strain>
    </source>
</reference>
<evidence type="ECO:0000313" key="3">
    <source>
        <dbReference type="EMBL" id="WFR94643.1"/>
    </source>
</evidence>
<keyword evidence="4" id="KW-1185">Reference proteome</keyword>
<dbReference type="AlphaFoldDB" id="A0AAF1KQ27"/>
<dbReference type="EMBL" id="CP117255">
    <property type="protein sequence ID" value="WFR94643.1"/>
    <property type="molecule type" value="Genomic_DNA"/>
</dbReference>
<dbReference type="GO" id="GO:0047372">
    <property type="term" value="F:monoacylglycerol lipase activity"/>
    <property type="evidence" value="ECO:0007669"/>
    <property type="project" value="TreeGrafter"/>
</dbReference>
<organism evidence="3 4">
    <name type="scientific">Rhizobium tumorigenes</name>
    <dbReference type="NCBI Taxonomy" id="2041385"/>
    <lineage>
        <taxon>Bacteria</taxon>
        <taxon>Pseudomonadati</taxon>
        <taxon>Pseudomonadota</taxon>
        <taxon>Alphaproteobacteria</taxon>
        <taxon>Hyphomicrobiales</taxon>
        <taxon>Rhizobiaceae</taxon>
        <taxon>Rhizobium/Agrobacterium group</taxon>
        <taxon>Rhizobium</taxon>
    </lineage>
</organism>
<dbReference type="GO" id="GO:0046464">
    <property type="term" value="P:acylglycerol catabolic process"/>
    <property type="evidence" value="ECO:0007669"/>
    <property type="project" value="TreeGrafter"/>
</dbReference>
<dbReference type="Proteomes" id="UP000249499">
    <property type="component" value="Chromosome"/>
</dbReference>
<feature type="domain" description="AB hydrolase-1" evidence="2">
    <location>
        <begin position="61"/>
        <end position="296"/>
    </location>
</feature>
<dbReference type="PRINTS" id="PR00412">
    <property type="entry name" value="EPOXHYDRLASE"/>
</dbReference>
<dbReference type="PANTHER" id="PTHR43798:SF33">
    <property type="entry name" value="HYDROLASE, PUTATIVE (AFU_ORTHOLOGUE AFUA_2G14860)-RELATED"/>
    <property type="match status" value="1"/>
</dbReference>
<proteinExistence type="predicted"/>
<dbReference type="InterPro" id="IPR000639">
    <property type="entry name" value="Epox_hydrolase-like"/>
</dbReference>
<feature type="chain" id="PRO_5042161766" evidence="1">
    <location>
        <begin position="32"/>
        <end position="335"/>
    </location>
</feature>
<dbReference type="PANTHER" id="PTHR43798">
    <property type="entry name" value="MONOACYLGLYCEROL LIPASE"/>
    <property type="match status" value="1"/>
</dbReference>
<dbReference type="RefSeq" id="WP_111219029.1">
    <property type="nucleotide sequence ID" value="NZ_CP117255.1"/>
</dbReference>
<dbReference type="Pfam" id="PF12697">
    <property type="entry name" value="Abhydrolase_6"/>
    <property type="match status" value="1"/>
</dbReference>
<dbReference type="SUPFAM" id="SSF53474">
    <property type="entry name" value="alpha/beta-Hydrolases"/>
    <property type="match status" value="1"/>
</dbReference>